<protein>
    <submittedName>
        <fullName evidence="3">DUF4114 domain-containing protein</fullName>
    </submittedName>
</protein>
<keyword evidence="4" id="KW-1185">Reference proteome</keyword>
<evidence type="ECO:0000313" key="4">
    <source>
        <dbReference type="Proteomes" id="UP000727907"/>
    </source>
</evidence>
<feature type="region of interest" description="Disordered" evidence="1">
    <location>
        <begin position="365"/>
        <end position="424"/>
    </location>
</feature>
<feature type="compositionally biased region" description="Gly residues" evidence="1">
    <location>
        <begin position="508"/>
        <end position="520"/>
    </location>
</feature>
<organism evidence="3 4">
    <name type="scientific">Reyranella humidisoli</name>
    <dbReference type="NCBI Taxonomy" id="2849149"/>
    <lineage>
        <taxon>Bacteria</taxon>
        <taxon>Pseudomonadati</taxon>
        <taxon>Pseudomonadota</taxon>
        <taxon>Alphaproteobacteria</taxon>
        <taxon>Hyphomicrobiales</taxon>
        <taxon>Reyranellaceae</taxon>
        <taxon>Reyranella</taxon>
    </lineage>
</organism>
<comment type="caution">
    <text evidence="3">The sequence shown here is derived from an EMBL/GenBank/DDBJ whole genome shotgun (WGS) entry which is preliminary data.</text>
</comment>
<feature type="domain" description="DUF4114" evidence="2">
    <location>
        <begin position="140"/>
        <end position="257"/>
    </location>
</feature>
<gene>
    <name evidence="3" type="ORF">KQ910_09875</name>
</gene>
<feature type="compositionally biased region" description="Low complexity" evidence="1">
    <location>
        <begin position="368"/>
        <end position="380"/>
    </location>
</feature>
<dbReference type="InterPro" id="IPR018511">
    <property type="entry name" value="Hemolysin-typ_Ca-bd_CS"/>
</dbReference>
<feature type="region of interest" description="Disordered" evidence="1">
    <location>
        <begin position="437"/>
        <end position="541"/>
    </location>
</feature>
<accession>A0ABS6IHL6</accession>
<evidence type="ECO:0000259" key="2">
    <source>
        <dbReference type="Pfam" id="PF13448"/>
    </source>
</evidence>
<dbReference type="InterPro" id="IPR025193">
    <property type="entry name" value="DUF4114"/>
</dbReference>
<dbReference type="Pfam" id="PF00353">
    <property type="entry name" value="HemolysinCabind"/>
    <property type="match status" value="7"/>
</dbReference>
<dbReference type="Pfam" id="PF13448">
    <property type="entry name" value="DUF4114"/>
    <property type="match status" value="1"/>
</dbReference>
<feature type="compositionally biased region" description="Gly residues" evidence="1">
    <location>
        <begin position="445"/>
        <end position="457"/>
    </location>
</feature>
<dbReference type="PANTHER" id="PTHR38340:SF1">
    <property type="entry name" value="S-LAYER PROTEIN"/>
    <property type="match status" value="1"/>
</dbReference>
<dbReference type="PROSITE" id="PS00330">
    <property type="entry name" value="HEMOLYSIN_CALCIUM"/>
    <property type="match status" value="6"/>
</dbReference>
<dbReference type="InterPro" id="IPR050557">
    <property type="entry name" value="RTX_toxin/Mannuronan_C5-epim"/>
</dbReference>
<dbReference type="EMBL" id="JAHOPB010000001">
    <property type="protein sequence ID" value="MBU8874072.1"/>
    <property type="molecule type" value="Genomic_DNA"/>
</dbReference>
<evidence type="ECO:0000256" key="1">
    <source>
        <dbReference type="SAM" id="MobiDB-lite"/>
    </source>
</evidence>
<proteinExistence type="predicted"/>
<dbReference type="PANTHER" id="PTHR38340">
    <property type="entry name" value="S-LAYER PROTEIN"/>
    <property type="match status" value="1"/>
</dbReference>
<dbReference type="InterPro" id="IPR001343">
    <property type="entry name" value="Hemolysn_Ca-bd"/>
</dbReference>
<dbReference type="RefSeq" id="WP_216958971.1">
    <property type="nucleotide sequence ID" value="NZ_JAHOPB010000001.1"/>
</dbReference>
<evidence type="ECO:0000313" key="3">
    <source>
        <dbReference type="EMBL" id="MBU8874072.1"/>
    </source>
</evidence>
<feature type="compositionally biased region" description="Basic and acidic residues" evidence="1">
    <location>
        <begin position="468"/>
        <end position="479"/>
    </location>
</feature>
<reference evidence="3 4" key="1">
    <citation type="submission" date="2021-06" db="EMBL/GenBank/DDBJ databases">
        <authorList>
            <person name="Lee D.H."/>
        </authorList>
    </citation>
    <scope>NUCLEOTIDE SEQUENCE [LARGE SCALE GENOMIC DNA]</scope>
    <source>
        <strain evidence="3 4">MMS21-HV4-11</strain>
    </source>
</reference>
<dbReference type="Proteomes" id="UP000727907">
    <property type="component" value="Unassembled WGS sequence"/>
</dbReference>
<sequence>MSEFMQSPVVGTTKDDTLKGGSIDELFLARQGNDTVYANSGNDVAYGGRGNDTLSGQTGNDVLYGGGSGPSIARLDRLVVDQDYKGAVTFNGETAGYLNTLGWYKVVDGKIAEVQVLWANASLKGSGGNLSSGDSQALDLRAGDQIGFFVVSNGASQNDFSKMTNGHFEFRDADGKVAGLTSVNPKLWFVGLDGKAFQVKGDPYHSAAYAKTLPLNNDGILHTAGTVDAAKGVVRIGFEDLKGGGDRDFDDSVITIDIGTANVKVLNAHGKTGSPEGDSQSAGSGSPKLYVPGTENDNISGGDGDDTLYGRAGDDKLQGDNGNDTLYGGTGNDTASGGAGNDKLYGEAGSDTLYGDIGDDLLDGGSGDDVLSGGTGNDKLQGGDGKDKLLGEDGNDVLSGGAADDSLDGGAGNDSLDGGTGNDVLFGGTGDDKLVGGSGNDALSGGEGNDGLLGGAGNDMLDGGNGTDKLDGGAGDDKLSGGNGNDKLSGGSGNDALDGGTGNDMLDGGTGNDRLGGGSGTDTLKGGSGDDVLIGGEGKDSLSGGAGNDTFVFLPADSKSPGDLINDFEFGRDRIDVSAYALENGMKDISFSMADNGLHVLLDTHDGGLVDIATLKGSQDLLAQIGYESFIV</sequence>
<name>A0ABS6IHL6_9HYPH</name>
<feature type="region of interest" description="Disordered" evidence="1">
    <location>
        <begin position="269"/>
        <end position="343"/>
    </location>
</feature>